<evidence type="ECO:0000256" key="1">
    <source>
        <dbReference type="SAM" id="Phobius"/>
    </source>
</evidence>
<gene>
    <name evidence="2" type="ORF">ELI03_11300</name>
</gene>
<accession>A0A4Q8XZP7</accession>
<dbReference type="RefSeq" id="WP_130677690.1">
    <property type="nucleotide sequence ID" value="NZ_SIOG01000001.1"/>
</dbReference>
<proteinExistence type="predicted"/>
<feature type="transmembrane region" description="Helical" evidence="1">
    <location>
        <begin position="13"/>
        <end position="32"/>
    </location>
</feature>
<organism evidence="2 3">
    <name type="scientific">Rhizobium leguminosarum</name>
    <dbReference type="NCBI Taxonomy" id="384"/>
    <lineage>
        <taxon>Bacteria</taxon>
        <taxon>Pseudomonadati</taxon>
        <taxon>Pseudomonadota</taxon>
        <taxon>Alphaproteobacteria</taxon>
        <taxon>Hyphomicrobiales</taxon>
        <taxon>Rhizobiaceae</taxon>
        <taxon>Rhizobium/Agrobacterium group</taxon>
        <taxon>Rhizobium</taxon>
    </lineage>
</organism>
<feature type="transmembrane region" description="Helical" evidence="1">
    <location>
        <begin position="136"/>
        <end position="153"/>
    </location>
</feature>
<dbReference type="Proteomes" id="UP000293652">
    <property type="component" value="Unassembled WGS sequence"/>
</dbReference>
<feature type="transmembrane region" description="Helical" evidence="1">
    <location>
        <begin position="196"/>
        <end position="220"/>
    </location>
</feature>
<keyword evidence="1" id="KW-0812">Transmembrane</keyword>
<name>A0A4Q8XZP7_RHILE</name>
<keyword evidence="1" id="KW-0472">Membrane</keyword>
<protein>
    <submittedName>
        <fullName evidence="2">Permease</fullName>
    </submittedName>
</protein>
<evidence type="ECO:0000313" key="3">
    <source>
        <dbReference type="Proteomes" id="UP000293652"/>
    </source>
</evidence>
<reference evidence="2 3" key="1">
    <citation type="submission" date="2019-02" db="EMBL/GenBank/DDBJ databases">
        <title>The genomic architecture of introgression among sibling species of bacteria.</title>
        <authorList>
            <person name="Cavassim M.I.A."/>
            <person name="Moeskjaer S."/>
            <person name="Moslemi C."/>
            <person name="Fields B."/>
            <person name="Bachmann A."/>
            <person name="Vilhjalmsson B."/>
            <person name="Schierup M.H."/>
            <person name="Young J.P.W."/>
            <person name="Andersen S.U."/>
        </authorList>
    </citation>
    <scope>NUCLEOTIDE SEQUENCE [LARGE SCALE GENOMIC DNA]</scope>
    <source>
        <strain evidence="2 3">SM145A</strain>
    </source>
</reference>
<evidence type="ECO:0000313" key="2">
    <source>
        <dbReference type="EMBL" id="TAX72287.1"/>
    </source>
</evidence>
<sequence>MDFMRLLKSFEEFLYEIASWIVFYPITMWRTLRHPSQMMRYADAELLDNEADQYTDTLSPPLFLLVTLLIAHGIELSFSRQDSSVALSFLSTDANLLMFRAISYSIFPLLMALKLLRKSKTPIDRKTLRPPFYSQCYVAAPFALGIGIATILIRTGTDIPRLAGLAVLLLALAWYLTIETRWFRADLGISTIRAALAVVVTVCEATAVVILCGVFVVYGMPGKTG</sequence>
<keyword evidence="1" id="KW-1133">Transmembrane helix</keyword>
<feature type="transmembrane region" description="Helical" evidence="1">
    <location>
        <begin position="98"/>
        <end position="116"/>
    </location>
</feature>
<feature type="transmembrane region" description="Helical" evidence="1">
    <location>
        <begin position="159"/>
        <end position="176"/>
    </location>
</feature>
<dbReference type="EMBL" id="SIPC01000001">
    <property type="protein sequence ID" value="TAX72287.1"/>
    <property type="molecule type" value="Genomic_DNA"/>
</dbReference>
<comment type="caution">
    <text evidence="2">The sequence shown here is derived from an EMBL/GenBank/DDBJ whole genome shotgun (WGS) entry which is preliminary data.</text>
</comment>
<dbReference type="AlphaFoldDB" id="A0A4Q8XZP7"/>